<dbReference type="Pfam" id="PF13372">
    <property type="entry name" value="Alginate_exp"/>
    <property type="match status" value="1"/>
</dbReference>
<evidence type="ECO:0000313" key="3">
    <source>
        <dbReference type="EMBL" id="AAY49189.1"/>
    </source>
</evidence>
<evidence type="ECO:0000313" key="4">
    <source>
        <dbReference type="Proteomes" id="UP000000420"/>
    </source>
</evidence>
<protein>
    <recommendedName>
        <fullName evidence="2">Alginate export domain-containing protein</fullName>
    </recommendedName>
</protein>
<feature type="domain" description="Alginate export" evidence="2">
    <location>
        <begin position="70"/>
        <end position="457"/>
    </location>
</feature>
<dbReference type="InterPro" id="IPR053728">
    <property type="entry name" value="Alginate_Permeability_Chnl"/>
</dbReference>
<dbReference type="Proteomes" id="UP000000420">
    <property type="component" value="Chromosome"/>
</dbReference>
<organism evidence="3 4">
    <name type="scientific">Xanthomonas campestris pv. campestris (strain 8004)</name>
    <dbReference type="NCBI Taxonomy" id="314565"/>
    <lineage>
        <taxon>Bacteria</taxon>
        <taxon>Pseudomonadati</taxon>
        <taxon>Pseudomonadota</taxon>
        <taxon>Gammaproteobacteria</taxon>
        <taxon>Lysobacterales</taxon>
        <taxon>Lysobacteraceae</taxon>
        <taxon>Xanthomonas</taxon>
    </lineage>
</organism>
<dbReference type="EMBL" id="CP000050">
    <property type="protein sequence ID" value="AAY49189.1"/>
    <property type="molecule type" value="Genomic_DNA"/>
</dbReference>
<dbReference type="RefSeq" id="WP_043877759.1">
    <property type="nucleotide sequence ID" value="NC_007086.1"/>
</dbReference>
<dbReference type="InterPro" id="IPR025388">
    <property type="entry name" value="Alginate_export_dom"/>
</dbReference>
<feature type="signal peptide" evidence="1">
    <location>
        <begin position="1"/>
        <end position="19"/>
    </location>
</feature>
<dbReference type="Gene3D" id="2.40.160.100">
    <property type="match status" value="1"/>
</dbReference>
<accession>A0A0H2X7H3</accession>
<dbReference type="HOGENOM" id="CLU_035025_0_0_6"/>
<sequence>MSFRLKLLLLLCPCTDAWAQSSIDATAAMPARPAIKSNRWQEDWSPLADPALRTQPFDRLKYVPLGDAAYASFGINLRERFESNHTPALGIGRESDSYLLHRLQVHADLRIGAHWQVFTQLEDVRAVDKRRIGPADANRADLRMAFVAYITPLGGGDMKVRVGRQEFAFDLQRFVSLRDGPNVRQSFDAVWMNYETGPWRWIAFVSQPVQYADARSFDDVSNQHLRLDTVRVERHVLGTDELSLYYARYQQDDASFLDAVGDERRDILDVRFAGVQHALDWDLEAMGQRGKVGSSRARAWALGVKAGYTLQDITLTPRFGLQLDTASGDRRPDDGQLETFNPLFPNGSYITLAGYTGYTNLLVIKPMLTIKPTAQLSLTAALGLQWRQSIADAVYVQPDIPLAGTAGTGTHWTGRYLQLRGDWKLSTHLQTAIEAVHYQAGETVHAAGGRDSNYIGCEMKFMW</sequence>
<evidence type="ECO:0000256" key="1">
    <source>
        <dbReference type="SAM" id="SignalP"/>
    </source>
</evidence>
<reference evidence="3 4" key="1">
    <citation type="journal article" date="2005" name="Genome Res.">
        <title>Comparative and functional genomic analyses of the pathogenicity of phytopathogen Xanthomonas campestris pv. campestris.</title>
        <authorList>
            <person name="Qian W."/>
            <person name="Jia Y."/>
            <person name="Ren S.X."/>
            <person name="He Y.Q."/>
            <person name="Feng J.X."/>
            <person name="Lu L.F."/>
            <person name="Sun Q."/>
            <person name="Ying G."/>
            <person name="Tang D.J."/>
            <person name="Tang H."/>
            <person name="Wu W."/>
            <person name="Hao P."/>
            <person name="Wang L."/>
            <person name="Jiang B.L."/>
            <person name="Zeng S."/>
            <person name="Gu W.Y."/>
            <person name="Lu G."/>
            <person name="Rong L."/>
            <person name="Tian Y."/>
            <person name="Yao Z."/>
            <person name="Fu G."/>
            <person name="Chen B."/>
            <person name="Fang R."/>
            <person name="Qiang B."/>
            <person name="Chen Z."/>
            <person name="Zhao G.P."/>
            <person name="Tang J.L."/>
            <person name="He C."/>
        </authorList>
    </citation>
    <scope>NUCLEOTIDE SEQUENCE [LARGE SCALE GENOMIC DNA]</scope>
    <source>
        <strain evidence="3 4">8004</strain>
    </source>
</reference>
<dbReference type="KEGG" id="xcb:XC_2133"/>
<dbReference type="AlphaFoldDB" id="A0A0H2X7H3"/>
<gene>
    <name evidence="3" type="ordered locus">XC_2133</name>
</gene>
<name>A0A0H2X7H3_XANC8</name>
<feature type="chain" id="PRO_5002601357" description="Alginate export domain-containing protein" evidence="1">
    <location>
        <begin position="20"/>
        <end position="463"/>
    </location>
</feature>
<evidence type="ECO:0000259" key="2">
    <source>
        <dbReference type="Pfam" id="PF13372"/>
    </source>
</evidence>
<keyword evidence="1" id="KW-0732">Signal</keyword>
<proteinExistence type="predicted"/>